<evidence type="ECO:0000256" key="9">
    <source>
        <dbReference type="PIRSR" id="PIRSR601486-1"/>
    </source>
</evidence>
<dbReference type="PROSITE" id="PS01213">
    <property type="entry name" value="GLOBIN_FAM_2"/>
    <property type="match status" value="1"/>
</dbReference>
<keyword evidence="5 7" id="KW-0479">Metal-binding</keyword>
<gene>
    <name evidence="10" type="ORF">CHR90_12265</name>
</gene>
<dbReference type="GO" id="GO:0005344">
    <property type="term" value="F:oxygen carrier activity"/>
    <property type="evidence" value="ECO:0007669"/>
    <property type="project" value="UniProtKB-UniRule"/>
</dbReference>
<keyword evidence="2 7" id="KW-0813">Transport</keyword>
<keyword evidence="6 7" id="KW-0408">Iron</keyword>
<evidence type="ECO:0000313" key="11">
    <source>
        <dbReference type="Proteomes" id="UP000216361"/>
    </source>
</evidence>
<evidence type="ECO:0000256" key="4">
    <source>
        <dbReference type="ARBA" id="ARBA00022621"/>
    </source>
</evidence>
<dbReference type="OrthoDB" id="9795814at2"/>
<proteinExistence type="inferred from homology"/>
<evidence type="ECO:0000256" key="1">
    <source>
        <dbReference type="ARBA" id="ARBA00009660"/>
    </source>
</evidence>
<keyword evidence="4 7" id="KW-0561">Oxygen transport</keyword>
<comment type="cofactor">
    <cofactor evidence="8">
        <name>heme</name>
        <dbReference type="ChEBI" id="CHEBI:30413"/>
    </cofactor>
    <text evidence="8">Binds 1 heme group per subunit.</text>
</comment>
<comment type="similarity">
    <text evidence="1 7">Belongs to the truncated hemoglobin family. Group I subfamily.</text>
</comment>
<evidence type="ECO:0000256" key="5">
    <source>
        <dbReference type="ARBA" id="ARBA00022723"/>
    </source>
</evidence>
<dbReference type="InterPro" id="IPR001486">
    <property type="entry name" value="Hemoglobin_trunc"/>
</dbReference>
<dbReference type="GO" id="GO:0019825">
    <property type="term" value="F:oxygen binding"/>
    <property type="evidence" value="ECO:0007669"/>
    <property type="project" value="InterPro"/>
</dbReference>
<dbReference type="SUPFAM" id="SSF46458">
    <property type="entry name" value="Globin-like"/>
    <property type="match status" value="1"/>
</dbReference>
<dbReference type="CDD" id="cd00454">
    <property type="entry name" value="TrHb1_N"/>
    <property type="match status" value="1"/>
</dbReference>
<evidence type="ECO:0000256" key="6">
    <source>
        <dbReference type="ARBA" id="ARBA00023004"/>
    </source>
</evidence>
<dbReference type="AlphaFoldDB" id="A0A255XL98"/>
<evidence type="ECO:0000256" key="2">
    <source>
        <dbReference type="ARBA" id="ARBA00022448"/>
    </source>
</evidence>
<dbReference type="InterPro" id="IPR009050">
    <property type="entry name" value="Globin-like_sf"/>
</dbReference>
<feature type="binding site" description="proximal binding residue" evidence="8">
    <location>
        <position position="73"/>
    </location>
    <ligand>
        <name>heme</name>
        <dbReference type="ChEBI" id="CHEBI:30413"/>
    </ligand>
    <ligandPart>
        <name>Fe</name>
        <dbReference type="ChEBI" id="CHEBI:18248"/>
    </ligandPart>
</feature>
<evidence type="ECO:0000313" key="10">
    <source>
        <dbReference type="EMBL" id="OYQ17753.1"/>
    </source>
</evidence>
<dbReference type="GO" id="GO:0046872">
    <property type="term" value="F:metal ion binding"/>
    <property type="evidence" value="ECO:0007669"/>
    <property type="project" value="UniProtKB-UniRule"/>
</dbReference>
<name>A0A255XL98_9PROT</name>
<evidence type="ECO:0000256" key="3">
    <source>
        <dbReference type="ARBA" id="ARBA00022617"/>
    </source>
</evidence>
<dbReference type="PIRSF" id="PIRSF002030">
    <property type="entry name" value="Globin_Protozoa/Cyanobacteria"/>
    <property type="match status" value="1"/>
</dbReference>
<dbReference type="InterPro" id="IPR019795">
    <property type="entry name" value="Globin_bac-like_CS"/>
</dbReference>
<protein>
    <recommendedName>
        <fullName evidence="7">Group 1 truncated hemoglobin</fullName>
    </recommendedName>
</protein>
<dbReference type="InterPro" id="IPR012292">
    <property type="entry name" value="Globin/Proto"/>
</dbReference>
<keyword evidence="3 7" id="KW-0349">Heme</keyword>
<feature type="binding site" description="distal binding residue" evidence="9">
    <location>
        <position position="73"/>
    </location>
    <ligand>
        <name>heme</name>
        <dbReference type="ChEBI" id="CHEBI:30413"/>
    </ligand>
    <ligandPart>
        <name>Fe</name>
        <dbReference type="ChEBI" id="CHEBI:18248"/>
    </ligandPart>
</feature>
<dbReference type="Gene3D" id="1.10.490.10">
    <property type="entry name" value="Globins"/>
    <property type="match status" value="1"/>
</dbReference>
<comment type="caution">
    <text evidence="10">The sequence shown here is derived from an EMBL/GenBank/DDBJ whole genome shotgun (WGS) entry which is preliminary data.</text>
</comment>
<dbReference type="Pfam" id="PF01152">
    <property type="entry name" value="Bac_globin"/>
    <property type="match status" value="1"/>
</dbReference>
<organism evidence="10 11">
    <name type="scientific">Elstera cyanobacteriorum</name>
    <dbReference type="NCBI Taxonomy" id="2022747"/>
    <lineage>
        <taxon>Bacteria</taxon>
        <taxon>Pseudomonadati</taxon>
        <taxon>Pseudomonadota</taxon>
        <taxon>Alphaproteobacteria</taxon>
        <taxon>Rhodospirillales</taxon>
        <taxon>Rhodospirillaceae</taxon>
        <taxon>Elstera</taxon>
    </lineage>
</organism>
<keyword evidence="11" id="KW-1185">Reference proteome</keyword>
<accession>A0A255XL98</accession>
<dbReference type="InterPro" id="IPR016339">
    <property type="entry name" value="Hemoglobin_trunc_I"/>
</dbReference>
<dbReference type="GO" id="GO:0020037">
    <property type="term" value="F:heme binding"/>
    <property type="evidence" value="ECO:0007669"/>
    <property type="project" value="InterPro"/>
</dbReference>
<evidence type="ECO:0000256" key="7">
    <source>
        <dbReference type="PIRNR" id="PIRNR002030"/>
    </source>
</evidence>
<sequence>MEGSMSVYEQIGGAGAVRAAVDIFYDRILQDATLAPFFEGVSLDRQRAKQVAFLTMVFGGPSDYDGKDLREGHKHLVARGLNEAHFNAVAGHLQATLEQLKVPAELVSAIMTTAASTKADVLNQ</sequence>
<dbReference type="EMBL" id="NOXS01000033">
    <property type="protein sequence ID" value="OYQ17753.1"/>
    <property type="molecule type" value="Genomic_DNA"/>
</dbReference>
<dbReference type="Proteomes" id="UP000216361">
    <property type="component" value="Unassembled WGS sequence"/>
</dbReference>
<evidence type="ECO:0000256" key="8">
    <source>
        <dbReference type="PIRSR" id="PIRSR002030-1"/>
    </source>
</evidence>
<reference evidence="10 11" key="1">
    <citation type="submission" date="2017-07" db="EMBL/GenBank/DDBJ databases">
        <title>Elstera cyanobacteriorum sp. nov., a novel bacterium isolated from cyanobacterial aggregates in a eutrophic lake.</title>
        <authorList>
            <person name="Cai H."/>
        </authorList>
    </citation>
    <scope>NUCLEOTIDE SEQUENCE [LARGE SCALE GENOMIC DNA]</scope>
    <source>
        <strain evidence="10 11">TH019</strain>
    </source>
</reference>